<reference evidence="2" key="1">
    <citation type="journal article" date="2020" name="Stud. Mycol.">
        <title>101 Dothideomycetes genomes: a test case for predicting lifestyles and emergence of pathogens.</title>
        <authorList>
            <person name="Haridas S."/>
            <person name="Albert R."/>
            <person name="Binder M."/>
            <person name="Bloem J."/>
            <person name="Labutti K."/>
            <person name="Salamov A."/>
            <person name="Andreopoulos B."/>
            <person name="Baker S."/>
            <person name="Barry K."/>
            <person name="Bills G."/>
            <person name="Bluhm B."/>
            <person name="Cannon C."/>
            <person name="Castanera R."/>
            <person name="Culley D."/>
            <person name="Daum C."/>
            <person name="Ezra D."/>
            <person name="Gonzalez J."/>
            <person name="Henrissat B."/>
            <person name="Kuo A."/>
            <person name="Liang C."/>
            <person name="Lipzen A."/>
            <person name="Lutzoni F."/>
            <person name="Magnuson J."/>
            <person name="Mondo S."/>
            <person name="Nolan M."/>
            <person name="Ohm R."/>
            <person name="Pangilinan J."/>
            <person name="Park H.-J."/>
            <person name="Ramirez L."/>
            <person name="Alfaro M."/>
            <person name="Sun H."/>
            <person name="Tritt A."/>
            <person name="Yoshinaga Y."/>
            <person name="Zwiers L.-H."/>
            <person name="Turgeon B."/>
            <person name="Goodwin S."/>
            <person name="Spatafora J."/>
            <person name="Crous P."/>
            <person name="Grigoriev I."/>
        </authorList>
    </citation>
    <scope>NUCLEOTIDE SEQUENCE</scope>
    <source>
        <strain evidence="2">CBS 627.86</strain>
    </source>
</reference>
<dbReference type="AlphaFoldDB" id="A0A6A5YRQ4"/>
<keyword evidence="1" id="KW-1133">Transmembrane helix</keyword>
<accession>A0A6A5YRQ4</accession>
<evidence type="ECO:0000313" key="3">
    <source>
        <dbReference type="Proteomes" id="UP000799770"/>
    </source>
</evidence>
<proteinExistence type="predicted"/>
<keyword evidence="1" id="KW-0472">Membrane</keyword>
<feature type="transmembrane region" description="Helical" evidence="1">
    <location>
        <begin position="12"/>
        <end position="30"/>
    </location>
</feature>
<dbReference type="EMBL" id="ML977341">
    <property type="protein sequence ID" value="KAF2109766.1"/>
    <property type="molecule type" value="Genomic_DNA"/>
</dbReference>
<organism evidence="2 3">
    <name type="scientific">Lophiotrema nucula</name>
    <dbReference type="NCBI Taxonomy" id="690887"/>
    <lineage>
        <taxon>Eukaryota</taxon>
        <taxon>Fungi</taxon>
        <taxon>Dikarya</taxon>
        <taxon>Ascomycota</taxon>
        <taxon>Pezizomycotina</taxon>
        <taxon>Dothideomycetes</taxon>
        <taxon>Pleosporomycetidae</taxon>
        <taxon>Pleosporales</taxon>
        <taxon>Lophiotremataceae</taxon>
        <taxon>Lophiotrema</taxon>
    </lineage>
</organism>
<keyword evidence="3" id="KW-1185">Reference proteome</keyword>
<name>A0A6A5YRQ4_9PLEO</name>
<keyword evidence="1" id="KW-0812">Transmembrane</keyword>
<gene>
    <name evidence="2" type="ORF">BDV96DRAFT_585331</name>
</gene>
<dbReference type="Proteomes" id="UP000799770">
    <property type="component" value="Unassembled WGS sequence"/>
</dbReference>
<feature type="transmembrane region" description="Helical" evidence="1">
    <location>
        <begin position="85"/>
        <end position="113"/>
    </location>
</feature>
<protein>
    <submittedName>
        <fullName evidence="2">Uncharacterized protein</fullName>
    </submittedName>
</protein>
<evidence type="ECO:0000313" key="2">
    <source>
        <dbReference type="EMBL" id="KAF2109766.1"/>
    </source>
</evidence>
<evidence type="ECO:0000256" key="1">
    <source>
        <dbReference type="SAM" id="Phobius"/>
    </source>
</evidence>
<feature type="transmembrane region" description="Helical" evidence="1">
    <location>
        <begin position="42"/>
        <end position="64"/>
    </location>
</feature>
<sequence>MNPPYHRQTSAPSSLACPILSFSFHCLYFPNFYLKVFLGSPFFFFFLFSFSLLVVLNLAFLVVTKAAAKVLQCTNRSVQEHRIDTFIMISFLYLFRFCVCLCLFLVWSALMFIDLL</sequence>